<evidence type="ECO:0000313" key="2">
    <source>
        <dbReference type="EMBL" id="KAA2371803.1"/>
    </source>
</evidence>
<accession>A0A5B3GDL2</accession>
<name>A0A5B3GDL2_9BACT</name>
<proteinExistence type="predicted"/>
<evidence type="ECO:0000256" key="1">
    <source>
        <dbReference type="SAM" id="MobiDB-lite"/>
    </source>
</evidence>
<organism evidence="2 3">
    <name type="scientific">Alistipes shahii</name>
    <dbReference type="NCBI Taxonomy" id="328814"/>
    <lineage>
        <taxon>Bacteria</taxon>
        <taxon>Pseudomonadati</taxon>
        <taxon>Bacteroidota</taxon>
        <taxon>Bacteroidia</taxon>
        <taxon>Bacteroidales</taxon>
        <taxon>Rikenellaceae</taxon>
        <taxon>Alistipes</taxon>
    </lineage>
</organism>
<feature type="compositionally biased region" description="Basic residues" evidence="1">
    <location>
        <begin position="277"/>
        <end position="289"/>
    </location>
</feature>
<gene>
    <name evidence="2" type="ORF">F2Y07_14210</name>
</gene>
<dbReference type="Proteomes" id="UP000322658">
    <property type="component" value="Unassembled WGS sequence"/>
</dbReference>
<evidence type="ECO:0000313" key="3">
    <source>
        <dbReference type="Proteomes" id="UP000322658"/>
    </source>
</evidence>
<dbReference type="AlphaFoldDB" id="A0A5B3GDL2"/>
<feature type="region of interest" description="Disordered" evidence="1">
    <location>
        <begin position="270"/>
        <end position="289"/>
    </location>
</feature>
<comment type="caution">
    <text evidence="2">The sequence shown here is derived from an EMBL/GenBank/DDBJ whole genome shotgun (WGS) entry which is preliminary data.</text>
</comment>
<protein>
    <submittedName>
        <fullName evidence="2">Uncharacterized protein</fullName>
    </submittedName>
</protein>
<dbReference type="EMBL" id="VVXJ01000061">
    <property type="protein sequence ID" value="KAA2371803.1"/>
    <property type="molecule type" value="Genomic_DNA"/>
</dbReference>
<sequence>MTYLEGITNYENLLSQEEDLPVDSLLLDKQSLAYSSFAEDLKKGNFCQVAEQCGLLLSIGKSLLDMPDIQKKDAARRFVSTGSWNDTSDIQEQVDFLADLQNKCNSLAKIPQNKIKQLRLWACSNLDDSDYNDEIPIEVGCPDQATYKLALLPLKDSENPSNKERYQAEWHAIRCVLTELLYTHFQEILAGTKRLTKKMFVELWLKRYPYARSNQPYSTPANEISHVRTIVEKHSAFWTLFPEKRSHKVRDLLHRWGLDWLESDSKYSKKDKYSLRRDKRHKKKSSRKN</sequence>
<reference evidence="2 3" key="1">
    <citation type="journal article" date="2019" name="Nat. Med.">
        <title>A library of human gut bacterial isolates paired with longitudinal multiomics data enables mechanistic microbiome research.</title>
        <authorList>
            <person name="Poyet M."/>
            <person name="Groussin M."/>
            <person name="Gibbons S.M."/>
            <person name="Avila-Pacheco J."/>
            <person name="Jiang X."/>
            <person name="Kearney S.M."/>
            <person name="Perrotta A.R."/>
            <person name="Berdy B."/>
            <person name="Zhao S."/>
            <person name="Lieberman T.D."/>
            <person name="Swanson P.K."/>
            <person name="Smith M."/>
            <person name="Roesemann S."/>
            <person name="Alexander J.E."/>
            <person name="Rich S.A."/>
            <person name="Livny J."/>
            <person name="Vlamakis H."/>
            <person name="Clish C."/>
            <person name="Bullock K."/>
            <person name="Deik A."/>
            <person name="Scott J."/>
            <person name="Pierce K.A."/>
            <person name="Xavier R.J."/>
            <person name="Alm E.J."/>
        </authorList>
    </citation>
    <scope>NUCLEOTIDE SEQUENCE [LARGE SCALE GENOMIC DNA]</scope>
    <source>
        <strain evidence="2 3">BIOML-A1</strain>
    </source>
</reference>